<protein>
    <submittedName>
        <fullName evidence="1">Uncharacterized protein</fullName>
    </submittedName>
</protein>
<dbReference type="EMBL" id="RRYP01009891">
    <property type="protein sequence ID" value="TNV78762.1"/>
    <property type="molecule type" value="Genomic_DNA"/>
</dbReference>
<sequence>MDFNSQEEQLINLEYLCQHLIWGLYELKYEELKQQNLFTLWLGNNQYLTVPFFFRKQNLGSKEPPKIILKYFYTFLVNAENLDSITMSDCFHYKMKKAHDNRNYLMSNLTEQCTSIIYQARKQVKTLKFTNCDLLQHYTMNLSIFYPSIETLIIDICQLHCTQNLGQFKNLKVLRVVNSIVYDDPRQDQDQN</sequence>
<name>A0A8J8NNV4_HALGN</name>
<dbReference type="AlphaFoldDB" id="A0A8J8NNV4"/>
<organism evidence="1 2">
    <name type="scientific">Halteria grandinella</name>
    <dbReference type="NCBI Taxonomy" id="5974"/>
    <lineage>
        <taxon>Eukaryota</taxon>
        <taxon>Sar</taxon>
        <taxon>Alveolata</taxon>
        <taxon>Ciliophora</taxon>
        <taxon>Intramacronucleata</taxon>
        <taxon>Spirotrichea</taxon>
        <taxon>Stichotrichia</taxon>
        <taxon>Sporadotrichida</taxon>
        <taxon>Halteriidae</taxon>
        <taxon>Halteria</taxon>
    </lineage>
</organism>
<accession>A0A8J8NNV4</accession>
<proteinExistence type="predicted"/>
<keyword evidence="2" id="KW-1185">Reference proteome</keyword>
<evidence type="ECO:0000313" key="1">
    <source>
        <dbReference type="EMBL" id="TNV78762.1"/>
    </source>
</evidence>
<reference evidence="1" key="1">
    <citation type="submission" date="2019-06" db="EMBL/GenBank/DDBJ databases">
        <authorList>
            <person name="Zheng W."/>
        </authorList>
    </citation>
    <scope>NUCLEOTIDE SEQUENCE</scope>
    <source>
        <strain evidence="1">QDHG01</strain>
    </source>
</reference>
<evidence type="ECO:0000313" key="2">
    <source>
        <dbReference type="Proteomes" id="UP000785679"/>
    </source>
</evidence>
<comment type="caution">
    <text evidence="1">The sequence shown here is derived from an EMBL/GenBank/DDBJ whole genome shotgun (WGS) entry which is preliminary data.</text>
</comment>
<gene>
    <name evidence="1" type="ORF">FGO68_gene439</name>
</gene>
<dbReference type="Proteomes" id="UP000785679">
    <property type="component" value="Unassembled WGS sequence"/>
</dbReference>